<dbReference type="RefSeq" id="WP_209464883.1">
    <property type="nucleotide sequence ID" value="NZ_JAGGLG010000001.1"/>
</dbReference>
<dbReference type="PANTHER" id="PTHR30385">
    <property type="entry name" value="SIGMA FACTOR F FLAGELLAR"/>
    <property type="match status" value="1"/>
</dbReference>
<dbReference type="NCBIfam" id="TIGR02885">
    <property type="entry name" value="spore_sigF"/>
    <property type="match status" value="1"/>
</dbReference>
<dbReference type="SUPFAM" id="SSF88946">
    <property type="entry name" value="Sigma2 domain of RNA polymerase sigma factors"/>
    <property type="match status" value="1"/>
</dbReference>
<dbReference type="Pfam" id="PF04539">
    <property type="entry name" value="Sigma70_r3"/>
    <property type="match status" value="1"/>
</dbReference>
<dbReference type="PROSITE" id="PS00715">
    <property type="entry name" value="SIGMA70_1"/>
    <property type="match status" value="1"/>
</dbReference>
<evidence type="ECO:0000259" key="5">
    <source>
        <dbReference type="PROSITE" id="PS00715"/>
    </source>
</evidence>
<dbReference type="NCBIfam" id="TIGR02937">
    <property type="entry name" value="sigma70-ECF"/>
    <property type="match status" value="2"/>
</dbReference>
<dbReference type="PIRSF" id="PIRSF000770">
    <property type="entry name" value="RNA_pol_sigma-SigE/K"/>
    <property type="match status" value="1"/>
</dbReference>
<evidence type="ECO:0000256" key="1">
    <source>
        <dbReference type="ARBA" id="ARBA00023015"/>
    </source>
</evidence>
<reference evidence="6 7" key="1">
    <citation type="submission" date="2021-03" db="EMBL/GenBank/DDBJ databases">
        <title>Genomic Encyclopedia of Type Strains, Phase IV (KMG-IV): sequencing the most valuable type-strain genomes for metagenomic binning, comparative biology and taxonomic classification.</title>
        <authorList>
            <person name="Goeker M."/>
        </authorList>
    </citation>
    <scope>NUCLEOTIDE SEQUENCE [LARGE SCALE GENOMIC DNA]</scope>
    <source>
        <strain evidence="6 7">DSM 27138</strain>
    </source>
</reference>
<dbReference type="InterPro" id="IPR014284">
    <property type="entry name" value="RNA_pol_sigma-70_dom"/>
</dbReference>
<gene>
    <name evidence="6" type="ORF">J2Z79_000098</name>
</gene>
<dbReference type="PRINTS" id="PR00046">
    <property type="entry name" value="SIGMA70FCT"/>
</dbReference>
<dbReference type="InterPro" id="IPR000943">
    <property type="entry name" value="RNA_pol_sigma70"/>
</dbReference>
<dbReference type="InterPro" id="IPR036388">
    <property type="entry name" value="WH-like_DNA-bd_sf"/>
</dbReference>
<dbReference type="Gene3D" id="1.10.10.10">
    <property type="entry name" value="Winged helix-like DNA-binding domain superfamily/Winged helix DNA-binding domain"/>
    <property type="match status" value="2"/>
</dbReference>
<feature type="domain" description="RNA polymerase sigma-70" evidence="5">
    <location>
        <begin position="59"/>
        <end position="72"/>
    </location>
</feature>
<evidence type="ECO:0000256" key="2">
    <source>
        <dbReference type="ARBA" id="ARBA00023082"/>
    </source>
</evidence>
<name>A0ABS4JP30_9FIRM</name>
<proteinExistence type="predicted"/>
<evidence type="ECO:0000313" key="6">
    <source>
        <dbReference type="EMBL" id="MBP2016725.1"/>
    </source>
</evidence>
<dbReference type="NCBIfam" id="TIGR02980">
    <property type="entry name" value="SigBFG"/>
    <property type="match status" value="1"/>
</dbReference>
<dbReference type="InterPro" id="IPR007624">
    <property type="entry name" value="RNA_pol_sigma70_r3"/>
</dbReference>
<dbReference type="InterPro" id="IPR007630">
    <property type="entry name" value="RNA_pol_sigma70_r4"/>
</dbReference>
<dbReference type="InterPro" id="IPR013325">
    <property type="entry name" value="RNA_pol_sigma_r2"/>
</dbReference>
<dbReference type="Pfam" id="PF04545">
    <property type="entry name" value="Sigma70_r4"/>
    <property type="match status" value="1"/>
</dbReference>
<keyword evidence="2" id="KW-0731">Sigma factor</keyword>
<dbReference type="NCBIfam" id="NF004052">
    <property type="entry name" value="PRK05572.1"/>
    <property type="match status" value="1"/>
</dbReference>
<keyword evidence="7" id="KW-1185">Reference proteome</keyword>
<dbReference type="InterPro" id="IPR014322">
    <property type="entry name" value="RNA_pol_sigma-B/F/G"/>
</dbReference>
<protein>
    <submittedName>
        <fullName evidence="6">RNA polymerase sporulation-specific sigma factor</fullName>
    </submittedName>
</protein>
<organism evidence="6 7">
    <name type="scientific">Symbiobacterium terraclitae</name>
    <dbReference type="NCBI Taxonomy" id="557451"/>
    <lineage>
        <taxon>Bacteria</taxon>
        <taxon>Bacillati</taxon>
        <taxon>Bacillota</taxon>
        <taxon>Clostridia</taxon>
        <taxon>Eubacteriales</taxon>
        <taxon>Symbiobacteriaceae</taxon>
        <taxon>Symbiobacterium</taxon>
    </lineage>
</organism>
<dbReference type="InterPro" id="IPR007627">
    <property type="entry name" value="RNA_pol_sigma70_r2"/>
</dbReference>
<evidence type="ECO:0000256" key="3">
    <source>
        <dbReference type="ARBA" id="ARBA00023125"/>
    </source>
</evidence>
<keyword evidence="1" id="KW-0805">Transcription regulation</keyword>
<dbReference type="PANTHER" id="PTHR30385:SF4">
    <property type="entry name" value="RNA POLYMERASE SIGMA-E FACTOR"/>
    <property type="match status" value="1"/>
</dbReference>
<dbReference type="Gene3D" id="1.20.120.1810">
    <property type="match status" value="1"/>
</dbReference>
<evidence type="ECO:0000256" key="4">
    <source>
        <dbReference type="ARBA" id="ARBA00023163"/>
    </source>
</evidence>
<dbReference type="Proteomes" id="UP001519289">
    <property type="component" value="Unassembled WGS sequence"/>
</dbReference>
<accession>A0ABS4JP30</accession>
<dbReference type="SUPFAM" id="SSF88659">
    <property type="entry name" value="Sigma3 and sigma4 domains of RNA polymerase sigma factors"/>
    <property type="match status" value="2"/>
</dbReference>
<comment type="caution">
    <text evidence="6">The sequence shown here is derived from an EMBL/GenBank/DDBJ whole genome shotgun (WGS) entry which is preliminary data.</text>
</comment>
<sequence>MARASNLEERGWPDEEVRRLLARARAGDKEARDRLVEENLRLVRSLVSRFSVSGADPEDLFQIGCIGLLKAIDRFDLNYDVRFSTYAVPLIMGEIRRHLRDDGPMRVSRSLKQLAVQARKVREQLAAELQRDPTVHEIAAELGVAPEEVVEALDGVRPPASIHQTVHEGDGDPIYLLDQLAAGDGHREGLWLDRVALREGLEQLDERERMVILLRFFRDKTQTEVASILGCSQVQVSRLERRALDRIRKHVNAAL</sequence>
<keyword evidence="4" id="KW-0804">Transcription</keyword>
<evidence type="ECO:0000313" key="7">
    <source>
        <dbReference type="Proteomes" id="UP001519289"/>
    </source>
</evidence>
<keyword evidence="3" id="KW-0238">DNA-binding</keyword>
<dbReference type="InterPro" id="IPR013324">
    <property type="entry name" value="RNA_pol_sigma_r3/r4-like"/>
</dbReference>
<dbReference type="CDD" id="cd06171">
    <property type="entry name" value="Sigma70_r4"/>
    <property type="match status" value="1"/>
</dbReference>
<dbReference type="Pfam" id="PF04542">
    <property type="entry name" value="Sigma70_r2"/>
    <property type="match status" value="1"/>
</dbReference>
<dbReference type="EMBL" id="JAGGLG010000001">
    <property type="protein sequence ID" value="MBP2016725.1"/>
    <property type="molecule type" value="Genomic_DNA"/>
</dbReference>
<dbReference type="InterPro" id="IPR014236">
    <property type="entry name" value="RNA_pol_sigma-F"/>
</dbReference>